<dbReference type="InterPro" id="IPR013549">
    <property type="entry name" value="DUF1731"/>
</dbReference>
<accession>A0ABM1EJ37</accession>
<dbReference type="RefSeq" id="XP_014672208.1">
    <property type="nucleotide sequence ID" value="XM_014816722.1"/>
</dbReference>
<evidence type="ECO:0000259" key="2">
    <source>
        <dbReference type="Pfam" id="PF08338"/>
    </source>
</evidence>
<dbReference type="Pfam" id="PF08338">
    <property type="entry name" value="DUF1731"/>
    <property type="match status" value="1"/>
</dbReference>
<keyword evidence="3" id="KW-1185">Reference proteome</keyword>
<organism evidence="3 4">
    <name type="scientific">Priapulus caudatus</name>
    <name type="common">Priapulid worm</name>
    <dbReference type="NCBI Taxonomy" id="37621"/>
    <lineage>
        <taxon>Eukaryota</taxon>
        <taxon>Metazoa</taxon>
        <taxon>Ecdysozoa</taxon>
        <taxon>Scalidophora</taxon>
        <taxon>Priapulida</taxon>
        <taxon>Priapulimorpha</taxon>
        <taxon>Priapulimorphida</taxon>
        <taxon>Priapulidae</taxon>
        <taxon>Priapulus</taxon>
    </lineage>
</organism>
<dbReference type="PANTHER" id="PTHR11092">
    <property type="entry name" value="SUGAR NUCLEOTIDE EPIMERASE RELATED"/>
    <property type="match status" value="1"/>
</dbReference>
<dbReference type="InterPro" id="IPR010099">
    <property type="entry name" value="SDR39U1"/>
</dbReference>
<feature type="domain" description="NAD-dependent epimerase/dehydratase" evidence="1">
    <location>
        <begin position="4"/>
        <end position="182"/>
    </location>
</feature>
<evidence type="ECO:0000313" key="4">
    <source>
        <dbReference type="RefSeq" id="XP_014672208.1"/>
    </source>
</evidence>
<reference evidence="4" key="1">
    <citation type="submission" date="2025-08" db="UniProtKB">
        <authorList>
            <consortium name="RefSeq"/>
        </authorList>
    </citation>
    <scope>IDENTIFICATION</scope>
</reference>
<dbReference type="GeneID" id="106812755"/>
<dbReference type="InterPro" id="IPR036291">
    <property type="entry name" value="NAD(P)-bd_dom_sf"/>
</dbReference>
<dbReference type="SUPFAM" id="SSF51735">
    <property type="entry name" value="NAD(P)-binding Rossmann-fold domains"/>
    <property type="match status" value="1"/>
</dbReference>
<name>A0ABM1EJ37_PRICU</name>
<evidence type="ECO:0000259" key="1">
    <source>
        <dbReference type="Pfam" id="PF01370"/>
    </source>
</evidence>
<dbReference type="Gene3D" id="3.40.50.720">
    <property type="entry name" value="NAD(P)-binding Rossmann-like Domain"/>
    <property type="match status" value="1"/>
</dbReference>
<dbReference type="InterPro" id="IPR001509">
    <property type="entry name" value="Epimerase_deHydtase"/>
</dbReference>
<gene>
    <name evidence="4" type="primary">LOC106812755</name>
</gene>
<proteinExistence type="predicted"/>
<feature type="domain" description="DUF1731" evidence="2">
    <location>
        <begin position="210"/>
        <end position="256"/>
    </location>
</feature>
<evidence type="ECO:0000313" key="3">
    <source>
        <dbReference type="Proteomes" id="UP000695022"/>
    </source>
</evidence>
<sequence>MGNLKNDDIVQQGLPPCKAVINLAGENLLNPAKRWNADYVKSLYDSRIETTRTLATAINQAEEKPSVFVCGSAVGYYPPSVTTRYTEASPGGEGDFMAELCKNWEAAGKLQDESGVRHVIIRTGVVLGRNGGMIQSAFLPFFLGLGGRVASGEQFLPWIHIDDIVGIFVHAVENDHANGVFNGVAPECCTNAEFTRAFASAMRRPAFFPVPEFLLNFVFGEERAKVMTRGQCVVPQRVLETGYVYKFADIRSACDQCAHLA</sequence>
<dbReference type="NCBIfam" id="TIGR01777">
    <property type="entry name" value="yfcH"/>
    <property type="match status" value="1"/>
</dbReference>
<dbReference type="Proteomes" id="UP000695022">
    <property type="component" value="Unplaced"/>
</dbReference>
<dbReference type="Pfam" id="PF01370">
    <property type="entry name" value="Epimerase"/>
    <property type="match status" value="1"/>
</dbReference>
<dbReference type="PANTHER" id="PTHR11092:SF0">
    <property type="entry name" value="EPIMERASE FAMILY PROTEIN SDR39U1"/>
    <property type="match status" value="1"/>
</dbReference>
<protein>
    <submittedName>
        <fullName evidence="4">Epimerase family protein SDR39U1-like</fullName>
    </submittedName>
</protein>